<keyword evidence="12 15" id="KW-0119">Carbohydrate metabolism</keyword>
<accession>A0ABM1MHW0</accession>
<evidence type="ECO:0000256" key="11">
    <source>
        <dbReference type="ARBA" id="ARBA00023214"/>
    </source>
</evidence>
<keyword evidence="13 15" id="KW-0326">Glycosidase</keyword>
<evidence type="ECO:0000256" key="6">
    <source>
        <dbReference type="ARBA" id="ARBA00012595"/>
    </source>
</evidence>
<dbReference type="InterPro" id="IPR006046">
    <property type="entry name" value="Alpha_amylase"/>
</dbReference>
<dbReference type="InterPro" id="IPR006047">
    <property type="entry name" value="GH13_cat_dom"/>
</dbReference>
<evidence type="ECO:0000256" key="7">
    <source>
        <dbReference type="ARBA" id="ARBA00022723"/>
    </source>
</evidence>
<name>A0ABM1MHW0_NICVS</name>
<evidence type="ECO:0000256" key="14">
    <source>
        <dbReference type="RuleBase" id="RU003615"/>
    </source>
</evidence>
<feature type="domain" description="Alpha-amylase C-terminal" evidence="17">
    <location>
        <begin position="403"/>
        <end position="490"/>
    </location>
</feature>
<evidence type="ECO:0000256" key="8">
    <source>
        <dbReference type="ARBA" id="ARBA00022801"/>
    </source>
</evidence>
<keyword evidence="8 15" id="KW-0378">Hydrolase</keyword>
<dbReference type="CDD" id="cd11317">
    <property type="entry name" value="AmyAc_bac_euk_AmyA"/>
    <property type="match status" value="1"/>
</dbReference>
<evidence type="ECO:0000256" key="3">
    <source>
        <dbReference type="ARBA" id="ARBA00001923"/>
    </source>
</evidence>
<proteinExistence type="inferred from homology"/>
<sequence>MHRVITVVLLLTSVAAYKNPNFWDDRNSIVHLFEWKWNDIADECERFLQKKGYGGVQVSPVNENVIVPNRPWWERYQPISYKLTTRSGNVEDFQKMSKRCNAVGVRIYVDVILNHMAAQQNIGTAGSTANPGSKEYPAVPYGPNDFHPDCSINDYNNATEVRDCELVGLKDLNQGTNYVRGKLVEFLNNLIDLGVGGFRVDAAKHMWPEDLKVIYNQVKNLSVNYGFAPGSRPYIYQEVIDLGGEGIKRDEYLKLGVVTEFKYSANLGRVFRGNDKLTYLENWGPAWGLINNSDEALVFIDNHDNQRGHGGGGDMVLTYKNSKQYKMATAFMLAHPYGSTRVMSSFDFKDSDQGPPQDAQGNIISAGINNDDTCSNGWICEHRWRQIYNMVVFKNAVKGTEIENWWSNSDQQIAFSRGNKGFVAFTNWGDLNQDLKTGLPEGKYCDVITGNIINAKCTGKIIEVRKNGWARIELKANEEDGVLAIHTNARL</sequence>
<comment type="cofactor">
    <cofactor evidence="3">
        <name>chloride</name>
        <dbReference type="ChEBI" id="CHEBI:17996"/>
    </cofactor>
</comment>
<evidence type="ECO:0000256" key="1">
    <source>
        <dbReference type="ARBA" id="ARBA00000548"/>
    </source>
</evidence>
<evidence type="ECO:0000256" key="16">
    <source>
        <dbReference type="SAM" id="SignalP"/>
    </source>
</evidence>
<dbReference type="InterPro" id="IPR013780">
    <property type="entry name" value="Glyco_hydro_b"/>
</dbReference>
<dbReference type="RefSeq" id="XP_017774160.1">
    <property type="nucleotide sequence ID" value="XM_017918671.1"/>
</dbReference>
<feature type="signal peptide" evidence="16">
    <location>
        <begin position="1"/>
        <end position="16"/>
    </location>
</feature>
<keyword evidence="7" id="KW-0479">Metal-binding</keyword>
<keyword evidence="16" id="KW-0732">Signal</keyword>
<evidence type="ECO:0000256" key="15">
    <source>
        <dbReference type="RuleBase" id="RU361134"/>
    </source>
</evidence>
<evidence type="ECO:0000256" key="2">
    <source>
        <dbReference type="ARBA" id="ARBA00001913"/>
    </source>
</evidence>
<dbReference type="Gene3D" id="2.60.40.1180">
    <property type="entry name" value="Golgi alpha-mannosidase II"/>
    <property type="match status" value="1"/>
</dbReference>
<evidence type="ECO:0000313" key="19">
    <source>
        <dbReference type="Proteomes" id="UP000695000"/>
    </source>
</evidence>
<keyword evidence="10" id="KW-1015">Disulfide bond</keyword>
<dbReference type="PRINTS" id="PR00110">
    <property type="entry name" value="ALPHAAMYLASE"/>
</dbReference>
<feature type="domain" description="Glycosyl hydrolase family 13 catalytic" evidence="18">
    <location>
        <begin position="27"/>
        <end position="394"/>
    </location>
</feature>
<evidence type="ECO:0000256" key="10">
    <source>
        <dbReference type="ARBA" id="ARBA00023157"/>
    </source>
</evidence>
<reference evidence="20" key="1">
    <citation type="submission" date="2025-08" db="UniProtKB">
        <authorList>
            <consortium name="RefSeq"/>
        </authorList>
    </citation>
    <scope>IDENTIFICATION</scope>
    <source>
        <tissue evidence="20">Whole Larva</tissue>
    </source>
</reference>
<comment type="cofactor">
    <cofactor evidence="2">
        <name>Ca(2+)</name>
        <dbReference type="ChEBI" id="CHEBI:29108"/>
    </cofactor>
</comment>
<keyword evidence="11" id="KW-0868">Chloride</keyword>
<evidence type="ECO:0000256" key="5">
    <source>
        <dbReference type="ARBA" id="ARBA00011245"/>
    </source>
</evidence>
<dbReference type="GeneID" id="108560943"/>
<dbReference type="SUPFAM" id="SSF51445">
    <property type="entry name" value="(Trans)glycosidases"/>
    <property type="match status" value="1"/>
</dbReference>
<dbReference type="SMART" id="SM00642">
    <property type="entry name" value="Aamy"/>
    <property type="match status" value="1"/>
</dbReference>
<dbReference type="InterPro" id="IPR017853">
    <property type="entry name" value="GH"/>
</dbReference>
<dbReference type="PANTHER" id="PTHR43447">
    <property type="entry name" value="ALPHA-AMYLASE"/>
    <property type="match status" value="1"/>
</dbReference>
<protein>
    <recommendedName>
        <fullName evidence="6 15">Alpha-amylase</fullName>
        <ecNumber evidence="6 15">3.2.1.1</ecNumber>
    </recommendedName>
</protein>
<evidence type="ECO:0000256" key="9">
    <source>
        <dbReference type="ARBA" id="ARBA00022837"/>
    </source>
</evidence>
<dbReference type="InterPro" id="IPR006048">
    <property type="entry name" value="A-amylase/branching_C"/>
</dbReference>
<feature type="chain" id="PRO_5046057199" description="Alpha-amylase" evidence="16">
    <location>
        <begin position="17"/>
        <end position="491"/>
    </location>
</feature>
<evidence type="ECO:0000259" key="18">
    <source>
        <dbReference type="SMART" id="SM00642"/>
    </source>
</evidence>
<evidence type="ECO:0000256" key="4">
    <source>
        <dbReference type="ARBA" id="ARBA00008061"/>
    </source>
</evidence>
<dbReference type="Pfam" id="PF00128">
    <property type="entry name" value="Alpha-amylase"/>
    <property type="match status" value="1"/>
</dbReference>
<evidence type="ECO:0000313" key="20">
    <source>
        <dbReference type="RefSeq" id="XP_017774160.1"/>
    </source>
</evidence>
<comment type="catalytic activity">
    <reaction evidence="1 15">
        <text>Endohydrolysis of (1-&gt;4)-alpha-D-glucosidic linkages in polysaccharides containing three or more (1-&gt;4)-alpha-linked D-glucose units.</text>
        <dbReference type="EC" id="3.2.1.1"/>
    </reaction>
</comment>
<dbReference type="Pfam" id="PF02806">
    <property type="entry name" value="Alpha-amylase_C"/>
    <property type="match status" value="1"/>
</dbReference>
<dbReference type="Gene3D" id="3.20.20.80">
    <property type="entry name" value="Glycosidases"/>
    <property type="match status" value="1"/>
</dbReference>
<dbReference type="SMART" id="SM00632">
    <property type="entry name" value="Aamy_C"/>
    <property type="match status" value="1"/>
</dbReference>
<evidence type="ECO:0000259" key="17">
    <source>
        <dbReference type="SMART" id="SM00632"/>
    </source>
</evidence>
<evidence type="ECO:0000256" key="13">
    <source>
        <dbReference type="ARBA" id="ARBA00023295"/>
    </source>
</evidence>
<keyword evidence="19" id="KW-1185">Reference proteome</keyword>
<dbReference type="Proteomes" id="UP000695000">
    <property type="component" value="Unplaced"/>
</dbReference>
<organism evidence="19 20">
    <name type="scientific">Nicrophorus vespilloides</name>
    <name type="common">Boreal carrion beetle</name>
    <dbReference type="NCBI Taxonomy" id="110193"/>
    <lineage>
        <taxon>Eukaryota</taxon>
        <taxon>Metazoa</taxon>
        <taxon>Ecdysozoa</taxon>
        <taxon>Arthropoda</taxon>
        <taxon>Hexapoda</taxon>
        <taxon>Insecta</taxon>
        <taxon>Pterygota</taxon>
        <taxon>Neoptera</taxon>
        <taxon>Endopterygota</taxon>
        <taxon>Coleoptera</taxon>
        <taxon>Polyphaga</taxon>
        <taxon>Staphyliniformia</taxon>
        <taxon>Silphidae</taxon>
        <taxon>Nicrophorinae</taxon>
        <taxon>Nicrophorus</taxon>
    </lineage>
</organism>
<dbReference type="EC" id="3.2.1.1" evidence="6 15"/>
<dbReference type="InterPro" id="IPR031319">
    <property type="entry name" value="A-amylase_C"/>
</dbReference>
<keyword evidence="9" id="KW-0106">Calcium</keyword>
<comment type="subunit">
    <text evidence="5">Monomer.</text>
</comment>
<dbReference type="SUPFAM" id="SSF51011">
    <property type="entry name" value="Glycosyl hydrolase domain"/>
    <property type="match status" value="1"/>
</dbReference>
<evidence type="ECO:0000256" key="12">
    <source>
        <dbReference type="ARBA" id="ARBA00023277"/>
    </source>
</evidence>
<gene>
    <name evidence="20" type="primary">LOC108560943</name>
</gene>
<comment type="similarity">
    <text evidence="4 14">Belongs to the glycosyl hydrolase 13 family.</text>
</comment>